<gene>
    <name evidence="2" type="primary">orf288</name>
</gene>
<keyword evidence="1" id="KW-1133">Transmembrane helix</keyword>
<sequence>MISVKYLSLFSFLSFLILDYLIKKNYLGNSIKNFYFKFIGLNYFYIVFILTGIIFLILMLISYLGVSLICFDHSFFDMDLFKFMSDSGVNNNTVKADGTVNIIHPNLSVNIPSSSLKNLAAAASVAGGGTLALKVAQQIPGGPGVKVAAGPATWLASQALTVGVGKILNSNNSSNNNNNLNIISNLNDNRVALNDFPLNLLPEINQLATAELMFLFIILNIFIVKYITSLDYNKYIPNNKIGTILKFLINRYIILWSNSVKILLIVSWIGLFICVIGSKIFLYYVLNY</sequence>
<feature type="transmembrane region" description="Helical" evidence="1">
    <location>
        <begin position="43"/>
        <end position="66"/>
    </location>
</feature>
<feature type="transmembrane region" description="Helical" evidence="1">
    <location>
        <begin position="262"/>
        <end position="286"/>
    </location>
</feature>
<keyword evidence="2" id="KW-0496">Mitochondrion</keyword>
<keyword evidence="1" id="KW-0472">Membrane</keyword>
<dbReference type="AlphaFoldDB" id="A0A6C0W697"/>
<geneLocation type="mitochondrion" evidence="2"/>
<feature type="transmembrane region" description="Helical" evidence="1">
    <location>
        <begin position="6"/>
        <end position="22"/>
    </location>
</feature>
<dbReference type="EMBL" id="MN873038">
    <property type="protein sequence ID" value="QIC20312.1"/>
    <property type="molecule type" value="Genomic_DNA"/>
</dbReference>
<keyword evidence="1" id="KW-0812">Transmembrane</keyword>
<proteinExistence type="predicted"/>
<dbReference type="GeneID" id="44802888"/>
<evidence type="ECO:0000256" key="1">
    <source>
        <dbReference type="SAM" id="Phobius"/>
    </source>
</evidence>
<reference evidence="2" key="1">
    <citation type="journal article" date="2021" name="Front. Genet.">
        <title>Comparative Mitogenomic Analysis Reveals Dynamics of Intron Within and Between Tricholoma Species and Phylogeny of Basidiomycota.</title>
        <authorList>
            <person name="Huang W."/>
            <person name="Feng H."/>
            <person name="Tu W."/>
            <person name="Xiong C."/>
            <person name="Jin X."/>
            <person name="Li P."/>
            <person name="Wang X."/>
            <person name="Li Q."/>
        </authorList>
    </citation>
    <scope>NUCLEOTIDE SEQUENCE</scope>
</reference>
<accession>A0A6C0W697</accession>
<name>A0A6C0W697_9AGAR</name>
<evidence type="ECO:0000313" key="2">
    <source>
        <dbReference type="EMBL" id="QIC20312.1"/>
    </source>
</evidence>
<feature type="transmembrane region" description="Helical" evidence="1">
    <location>
        <begin position="207"/>
        <end position="227"/>
    </location>
</feature>
<dbReference type="RefSeq" id="YP_009739468.1">
    <property type="nucleotide sequence ID" value="NC_046502.1"/>
</dbReference>
<protein>
    <submittedName>
        <fullName evidence="2">Uncharacterized protein</fullName>
    </submittedName>
</protein>
<organism evidence="2">
    <name type="scientific">Tricholoma saponaceum</name>
    <dbReference type="NCBI Taxonomy" id="113602"/>
    <lineage>
        <taxon>Eukaryota</taxon>
        <taxon>Fungi</taxon>
        <taxon>Dikarya</taxon>
        <taxon>Basidiomycota</taxon>
        <taxon>Agaricomycotina</taxon>
        <taxon>Agaricomycetes</taxon>
        <taxon>Agaricomycetidae</taxon>
        <taxon>Agaricales</taxon>
        <taxon>Tricholomatineae</taxon>
        <taxon>Tricholomataceae</taxon>
        <taxon>Tricholoma</taxon>
    </lineage>
</organism>